<organism evidence="3 4">
    <name type="scientific">Variovorax humicola</name>
    <dbReference type="NCBI Taxonomy" id="1769758"/>
    <lineage>
        <taxon>Bacteria</taxon>
        <taxon>Pseudomonadati</taxon>
        <taxon>Pseudomonadota</taxon>
        <taxon>Betaproteobacteria</taxon>
        <taxon>Burkholderiales</taxon>
        <taxon>Comamonadaceae</taxon>
        <taxon>Variovorax</taxon>
    </lineage>
</organism>
<feature type="signal peptide" evidence="2">
    <location>
        <begin position="1"/>
        <end position="32"/>
    </location>
</feature>
<name>A0ABU8VU13_9BURK</name>
<dbReference type="Gene3D" id="3.40.190.10">
    <property type="entry name" value="Periplasmic binding protein-like II"/>
    <property type="match status" value="1"/>
</dbReference>
<sequence length="328" mass="34600">MKTTIHRRAGLCLALGLLAGAALPSGAQSASAYPQRPIKLVVSSAAGGGADTVARLIALKLADAFKQPVVVENKPGASGTLAATTVLGAPADGYTLLFGITTMAQLPAVTQTPLPFNTERDFIPVSLVAKSRNVLFASKKTQAKTVPELIAALNAQTLSYGSWGNGSTGHFMGDLFARQTRTQPTHVPYKGAAPMMNDLLGGTIDFAFPDIGSAQPHLKSDRIQLLAVTGDKRLTSLPEVPTMDELGVKGFDFGGWFALFAPKGTPSSVVETLSTQVAAAVEDREVHARLLAMDMDPVGNSGKEFARFLHEDLGRWARMAKESDIKAD</sequence>
<proteinExistence type="inferred from homology"/>
<gene>
    <name evidence="3" type="ORF">WKW80_04365</name>
</gene>
<comment type="similarity">
    <text evidence="1">Belongs to the UPF0065 (bug) family.</text>
</comment>
<dbReference type="Proteomes" id="UP001363010">
    <property type="component" value="Unassembled WGS sequence"/>
</dbReference>
<evidence type="ECO:0000256" key="2">
    <source>
        <dbReference type="SAM" id="SignalP"/>
    </source>
</evidence>
<comment type="caution">
    <text evidence="3">The sequence shown here is derived from an EMBL/GenBank/DDBJ whole genome shotgun (WGS) entry which is preliminary data.</text>
</comment>
<dbReference type="InterPro" id="IPR042100">
    <property type="entry name" value="Bug_dom1"/>
</dbReference>
<feature type="chain" id="PRO_5045806050" evidence="2">
    <location>
        <begin position="33"/>
        <end position="328"/>
    </location>
</feature>
<dbReference type="PANTHER" id="PTHR42928">
    <property type="entry name" value="TRICARBOXYLATE-BINDING PROTEIN"/>
    <property type="match status" value="1"/>
</dbReference>
<dbReference type="PANTHER" id="PTHR42928:SF5">
    <property type="entry name" value="BLR1237 PROTEIN"/>
    <property type="match status" value="1"/>
</dbReference>
<keyword evidence="2" id="KW-0732">Signal</keyword>
<reference evidence="3 4" key="1">
    <citation type="submission" date="2024-03" db="EMBL/GenBank/DDBJ databases">
        <title>Novel species of the genus Variovorax.</title>
        <authorList>
            <person name="Liu Q."/>
            <person name="Xin Y.-H."/>
        </authorList>
    </citation>
    <scope>NUCLEOTIDE SEQUENCE [LARGE SCALE GENOMIC DNA]</scope>
    <source>
        <strain evidence="3 4">KACC 18501</strain>
    </source>
</reference>
<dbReference type="SUPFAM" id="SSF53850">
    <property type="entry name" value="Periplasmic binding protein-like II"/>
    <property type="match status" value="1"/>
</dbReference>
<evidence type="ECO:0000256" key="1">
    <source>
        <dbReference type="ARBA" id="ARBA00006987"/>
    </source>
</evidence>
<keyword evidence="4" id="KW-1185">Reference proteome</keyword>
<dbReference type="InterPro" id="IPR006311">
    <property type="entry name" value="TAT_signal"/>
</dbReference>
<accession>A0ABU8VU13</accession>
<dbReference type="InterPro" id="IPR005064">
    <property type="entry name" value="BUG"/>
</dbReference>
<dbReference type="CDD" id="cd13578">
    <property type="entry name" value="PBP2_Bug27"/>
    <property type="match status" value="1"/>
</dbReference>
<dbReference type="EMBL" id="JBBKZV010000002">
    <property type="protein sequence ID" value="MEJ8821273.1"/>
    <property type="molecule type" value="Genomic_DNA"/>
</dbReference>
<dbReference type="RefSeq" id="WP_340362326.1">
    <property type="nucleotide sequence ID" value="NZ_JBBKZV010000002.1"/>
</dbReference>
<evidence type="ECO:0000313" key="3">
    <source>
        <dbReference type="EMBL" id="MEJ8821273.1"/>
    </source>
</evidence>
<dbReference type="PIRSF" id="PIRSF017082">
    <property type="entry name" value="YflP"/>
    <property type="match status" value="1"/>
</dbReference>
<protein>
    <submittedName>
        <fullName evidence="3">Tripartite tricarboxylate transporter substrate binding protein</fullName>
    </submittedName>
</protein>
<dbReference type="Pfam" id="PF03401">
    <property type="entry name" value="TctC"/>
    <property type="match status" value="1"/>
</dbReference>
<dbReference type="Gene3D" id="3.40.190.150">
    <property type="entry name" value="Bordetella uptake gene, domain 1"/>
    <property type="match status" value="1"/>
</dbReference>
<dbReference type="PROSITE" id="PS51318">
    <property type="entry name" value="TAT"/>
    <property type="match status" value="1"/>
</dbReference>
<evidence type="ECO:0000313" key="4">
    <source>
        <dbReference type="Proteomes" id="UP001363010"/>
    </source>
</evidence>